<sequence>MDSVVLKKVLLFACSHRPCELEKVMGLKHGTAVRACAKVRELCLTQEKIGAMTPSQVAGLYYARKNAAKATTGQEKIMPDLTLLQEKWQMTRPQSSMPRERKLALTLQLIVEKYYFELPENVEQQTRGKVFLSESHVLRLWRTYRRQQVAPAYRVPHVPGKEAEYDFCGVKLRYYRGQ</sequence>
<accession>E8LKT3</accession>
<evidence type="ECO:0000313" key="2">
    <source>
        <dbReference type="Proteomes" id="UP000018458"/>
    </source>
</evidence>
<evidence type="ECO:0000313" key="1">
    <source>
        <dbReference type="EMBL" id="EFY06872.1"/>
    </source>
</evidence>
<proteinExistence type="predicted"/>
<keyword evidence="2" id="KW-1185">Reference proteome</keyword>
<reference evidence="1 2" key="1">
    <citation type="submission" date="2011-01" db="EMBL/GenBank/DDBJ databases">
        <authorList>
            <person name="Weinstock G."/>
            <person name="Sodergren E."/>
            <person name="Clifton S."/>
            <person name="Fulton L."/>
            <person name="Fulton B."/>
            <person name="Courtney L."/>
            <person name="Fronick C."/>
            <person name="Harrison M."/>
            <person name="Strong C."/>
            <person name="Farmer C."/>
            <person name="Delahaunty K."/>
            <person name="Markovic C."/>
            <person name="Hall O."/>
            <person name="Minx P."/>
            <person name="Tomlinson C."/>
            <person name="Mitreva M."/>
            <person name="Hou S."/>
            <person name="Chen J."/>
            <person name="Wollam A."/>
            <person name="Pepin K.H."/>
            <person name="Johnson M."/>
            <person name="Bhonagiri V."/>
            <person name="Zhang X."/>
            <person name="Suruliraj S."/>
            <person name="Warren W."/>
            <person name="Chinwalla A."/>
            <person name="Mardis E.R."/>
            <person name="Wilson R.K."/>
        </authorList>
    </citation>
    <scope>NUCLEOTIDE SEQUENCE [LARGE SCALE GENOMIC DNA]</scope>
    <source>
        <strain evidence="2">DSM 22608 / JCM 16073 / KCTC 15190 / YIT 12066</strain>
    </source>
</reference>
<name>E8LKT3_SUCHY</name>
<dbReference type="HOGENOM" id="CLU_1509854_0_0_6"/>
<comment type="caution">
    <text evidence="1">The sequence shown here is derived from an EMBL/GenBank/DDBJ whole genome shotgun (WGS) entry which is preliminary data.</text>
</comment>
<dbReference type="Proteomes" id="UP000018458">
    <property type="component" value="Unassembled WGS sequence"/>
</dbReference>
<dbReference type="AlphaFoldDB" id="E8LKT3"/>
<organism evidence="1 2">
    <name type="scientific">Succinatimonas hippei (strain DSM 22608 / JCM 16073 / KCTC 15190 / YIT 12066)</name>
    <dbReference type="NCBI Taxonomy" id="762983"/>
    <lineage>
        <taxon>Bacteria</taxon>
        <taxon>Pseudomonadati</taxon>
        <taxon>Pseudomonadota</taxon>
        <taxon>Gammaproteobacteria</taxon>
        <taxon>Aeromonadales</taxon>
        <taxon>Succinivibrionaceae</taxon>
        <taxon>Succinatimonas</taxon>
    </lineage>
</organism>
<gene>
    <name evidence="1" type="ORF">HMPREF9444_01332</name>
</gene>
<protein>
    <submittedName>
        <fullName evidence="1">Uncharacterized protein</fullName>
    </submittedName>
</protein>
<dbReference type="EMBL" id="AEVO01000073">
    <property type="protein sequence ID" value="EFY06872.1"/>
    <property type="molecule type" value="Genomic_DNA"/>
</dbReference>